<gene>
    <name evidence="1" type="ORF">EIB73_01520</name>
</gene>
<organism evidence="1 2">
    <name type="scientific">Kaistella carnis</name>
    <dbReference type="NCBI Taxonomy" id="1241979"/>
    <lineage>
        <taxon>Bacteria</taxon>
        <taxon>Pseudomonadati</taxon>
        <taxon>Bacteroidota</taxon>
        <taxon>Flavobacteriia</taxon>
        <taxon>Flavobacteriales</taxon>
        <taxon>Weeksellaceae</taxon>
        <taxon>Chryseobacterium group</taxon>
        <taxon>Kaistella</taxon>
    </lineage>
</organism>
<reference evidence="2" key="1">
    <citation type="submission" date="2018-11" db="EMBL/GenBank/DDBJ databases">
        <title>Proposal to divide the Flavobacteriaceae and reorganize its genera based on Amino Acid Identity values calculated from whole genome sequences.</title>
        <authorList>
            <person name="Nicholson A.C."/>
            <person name="Gulvik C.A."/>
            <person name="Whitney A.M."/>
            <person name="Humrighouse B.W."/>
            <person name="Bell M."/>
            <person name="Holmes B."/>
            <person name="Steigerwalt A.G."/>
            <person name="Villarma A."/>
            <person name="Sheth M."/>
            <person name="Batra D."/>
            <person name="Pryor J."/>
            <person name="Bernardet J.-F."/>
            <person name="Hugo C."/>
            <person name="Kampfer P."/>
            <person name="Newman J.D."/>
            <person name="McQuiston J.R."/>
        </authorList>
    </citation>
    <scope>NUCLEOTIDE SEQUENCE [LARGE SCALE GENOMIC DNA]</scope>
    <source>
        <strain evidence="2">G0081</strain>
    </source>
</reference>
<dbReference type="KEGG" id="ccas:EIB73_01520"/>
<dbReference type="OrthoDB" id="1333948at2"/>
<evidence type="ECO:0000313" key="2">
    <source>
        <dbReference type="Proteomes" id="UP000270185"/>
    </source>
</evidence>
<dbReference type="Proteomes" id="UP000270185">
    <property type="component" value="Chromosome"/>
</dbReference>
<protein>
    <submittedName>
        <fullName evidence="1">Uncharacterized protein</fullName>
    </submittedName>
</protein>
<name>A0A3G8XTG2_9FLAO</name>
<keyword evidence="2" id="KW-1185">Reference proteome</keyword>
<accession>A0A3G8XTG2</accession>
<dbReference type="AlphaFoldDB" id="A0A3G8XTG2"/>
<proteinExistence type="predicted"/>
<sequence>MEGDSDLEGKSNINVGLIRFSPEIIFRVLEKKGDEFTVLINEKSGYTSVIKLHKKNDYRTTQEYREDFFFDPNFVDTADADWYLYESWEQALKGAWSIEVPKNTLFFKEPNGEQTYMPTNDYGFGIDSLSGDWARFYRKFPDDDSEKNSKYWAKWKNKDGIIVNIILHGGYE</sequence>
<evidence type="ECO:0000313" key="1">
    <source>
        <dbReference type="EMBL" id="AZI31931.1"/>
    </source>
</evidence>
<dbReference type="RefSeq" id="WP_125021958.1">
    <property type="nucleotide sequence ID" value="NZ_CP034159.1"/>
</dbReference>
<dbReference type="EMBL" id="CP034159">
    <property type="protein sequence ID" value="AZI31931.1"/>
    <property type="molecule type" value="Genomic_DNA"/>
</dbReference>